<reference evidence="2" key="1">
    <citation type="submission" date="2018-09" db="EMBL/GenBank/DDBJ databases">
        <authorList>
            <person name="Zhu H."/>
        </authorList>
    </citation>
    <scope>NUCLEOTIDE SEQUENCE [LARGE SCALE GENOMIC DNA]</scope>
    <source>
        <strain evidence="2">K1R23-30</strain>
    </source>
</reference>
<name>A0A3A3G520_9BURK</name>
<sequence length="85" mass="9214">MAIASMIQAVFTVRPVLHDKESKVYALVLISAAQAPAVTLEQFHPDCTVDPGRFAHGTALRLLAMARHVASPRLVPQANRLGLAW</sequence>
<dbReference type="Proteomes" id="UP000265955">
    <property type="component" value="Unassembled WGS sequence"/>
</dbReference>
<proteinExistence type="predicted"/>
<protein>
    <submittedName>
        <fullName evidence="1">Uncharacterized protein</fullName>
    </submittedName>
</protein>
<dbReference type="AlphaFoldDB" id="A0A3A3G520"/>
<gene>
    <name evidence="1" type="ORF">D3871_17745</name>
</gene>
<dbReference type="EMBL" id="QYUO01000002">
    <property type="protein sequence ID" value="RJF95280.1"/>
    <property type="molecule type" value="Genomic_DNA"/>
</dbReference>
<organism evidence="1 2">
    <name type="scientific">Noviherbaspirillum saxi</name>
    <dbReference type="NCBI Taxonomy" id="2320863"/>
    <lineage>
        <taxon>Bacteria</taxon>
        <taxon>Pseudomonadati</taxon>
        <taxon>Pseudomonadota</taxon>
        <taxon>Betaproteobacteria</taxon>
        <taxon>Burkholderiales</taxon>
        <taxon>Oxalobacteraceae</taxon>
        <taxon>Noviherbaspirillum</taxon>
    </lineage>
</organism>
<accession>A0A3A3G520</accession>
<keyword evidence="2" id="KW-1185">Reference proteome</keyword>
<comment type="caution">
    <text evidence="1">The sequence shown here is derived from an EMBL/GenBank/DDBJ whole genome shotgun (WGS) entry which is preliminary data.</text>
</comment>
<evidence type="ECO:0000313" key="2">
    <source>
        <dbReference type="Proteomes" id="UP000265955"/>
    </source>
</evidence>
<evidence type="ECO:0000313" key="1">
    <source>
        <dbReference type="EMBL" id="RJF95280.1"/>
    </source>
</evidence>